<evidence type="ECO:0000256" key="6">
    <source>
        <dbReference type="ARBA" id="ARBA00024338"/>
    </source>
</evidence>
<evidence type="ECO:0000313" key="9">
    <source>
        <dbReference type="EMBL" id="CAE0610026.1"/>
    </source>
</evidence>
<feature type="transmembrane region" description="Helical" evidence="7">
    <location>
        <begin position="206"/>
        <end position="225"/>
    </location>
</feature>
<dbReference type="EMBL" id="HBIS01004242">
    <property type="protein sequence ID" value="CAE0610026.1"/>
    <property type="molecule type" value="Transcribed_RNA"/>
</dbReference>
<feature type="transmembrane region" description="Helical" evidence="7">
    <location>
        <begin position="419"/>
        <end position="438"/>
    </location>
</feature>
<dbReference type="CDD" id="cd17328">
    <property type="entry name" value="MFS_spinster_like"/>
    <property type="match status" value="1"/>
</dbReference>
<sequence length="499" mass="53554">MEGVQEVDSIEEETTEPLLGEEIAPVEPMRVQPWLGPTSLLVVFCGIQLVTYLDRGVIASNGVNGSLGSEGNPGGGIQGDFQLDNFQDGLLPTIFMVGLLLASPIFASLSQTHNQMWLISIGLSIWFLATLSCGLSTGFRSIAVARAFVGVGEASFVSLAAPFIDDVAPAGQKTTWLAIFYLGIPTGVALGYIYGGLVSAALGWRAAFFTESFLMIPFIVLASLAPKTLHLRGTETVECKDSGDRMQRLEEAKEPPSTLAGRGLLQLKKAQWHAKTIWIDSKVVLSHKVYSLLLVGYVFNTALIGALAYWGPKAGRAVYPVAFEVPSHADVVFGMITVFTGIVGTLSGGLWVDYFGSSLQACLLMTAVAIGIGFFFLFAAFAVTHLGTMLSCFFFGELFIFSTGAPVNAAAMWSVPQGLRPFSMALSVVAIHLFGDVPSPPLLGLLEDILEGMYAPSIAVRITMITASFLLVPCTLFLFLAWRASYTAKDYRVSAFPHQ</sequence>
<accession>A0A7S3UDL2</accession>
<dbReference type="InterPro" id="IPR044770">
    <property type="entry name" value="MFS_spinster-like"/>
</dbReference>
<feature type="transmembrane region" description="Helical" evidence="7">
    <location>
        <begin position="289"/>
        <end position="311"/>
    </location>
</feature>
<dbReference type="InterPro" id="IPR011701">
    <property type="entry name" value="MFS"/>
</dbReference>
<keyword evidence="5 7" id="KW-0472">Membrane</keyword>
<dbReference type="InterPro" id="IPR020846">
    <property type="entry name" value="MFS_dom"/>
</dbReference>
<dbReference type="PANTHER" id="PTHR23505:SF79">
    <property type="entry name" value="PROTEIN SPINSTER"/>
    <property type="match status" value="1"/>
</dbReference>
<evidence type="ECO:0000256" key="7">
    <source>
        <dbReference type="SAM" id="Phobius"/>
    </source>
</evidence>
<feature type="transmembrane region" description="Helical" evidence="7">
    <location>
        <begin position="116"/>
        <end position="137"/>
    </location>
</feature>
<evidence type="ECO:0000259" key="8">
    <source>
        <dbReference type="PROSITE" id="PS50850"/>
    </source>
</evidence>
<feature type="transmembrane region" description="Helical" evidence="7">
    <location>
        <begin position="90"/>
        <end position="109"/>
    </location>
</feature>
<proteinExistence type="inferred from homology"/>
<comment type="similarity">
    <text evidence="6">Belongs to the major facilitator superfamily. Spinster (TC 2.A.1.49) family.</text>
</comment>
<feature type="transmembrane region" description="Helical" evidence="7">
    <location>
        <begin position="458"/>
        <end position="482"/>
    </location>
</feature>
<evidence type="ECO:0000256" key="5">
    <source>
        <dbReference type="ARBA" id="ARBA00023136"/>
    </source>
</evidence>
<feature type="transmembrane region" description="Helical" evidence="7">
    <location>
        <begin position="361"/>
        <end position="382"/>
    </location>
</feature>
<feature type="transmembrane region" description="Helical" evidence="7">
    <location>
        <begin position="176"/>
        <end position="194"/>
    </location>
</feature>
<keyword evidence="4 7" id="KW-1133">Transmembrane helix</keyword>
<dbReference type="Gene3D" id="1.20.1250.20">
    <property type="entry name" value="MFS general substrate transporter like domains"/>
    <property type="match status" value="1"/>
</dbReference>
<evidence type="ECO:0000256" key="1">
    <source>
        <dbReference type="ARBA" id="ARBA00004141"/>
    </source>
</evidence>
<evidence type="ECO:0000256" key="4">
    <source>
        <dbReference type="ARBA" id="ARBA00022989"/>
    </source>
</evidence>
<comment type="subcellular location">
    <subcellularLocation>
        <location evidence="1">Membrane</location>
        <topology evidence="1">Multi-pass membrane protein</topology>
    </subcellularLocation>
</comment>
<dbReference type="GO" id="GO:0022857">
    <property type="term" value="F:transmembrane transporter activity"/>
    <property type="evidence" value="ECO:0007669"/>
    <property type="project" value="InterPro"/>
</dbReference>
<dbReference type="Pfam" id="PF07690">
    <property type="entry name" value="MFS_1"/>
    <property type="match status" value="1"/>
</dbReference>
<feature type="transmembrane region" description="Helical" evidence="7">
    <location>
        <begin position="388"/>
        <end position="407"/>
    </location>
</feature>
<dbReference type="PROSITE" id="PS50850">
    <property type="entry name" value="MFS"/>
    <property type="match status" value="1"/>
</dbReference>
<keyword evidence="3 7" id="KW-0812">Transmembrane</keyword>
<gene>
    <name evidence="9" type="ORF">PSAL00342_LOCUS3849</name>
</gene>
<reference evidence="9" key="1">
    <citation type="submission" date="2021-01" db="EMBL/GenBank/DDBJ databases">
        <authorList>
            <person name="Corre E."/>
            <person name="Pelletier E."/>
            <person name="Niang G."/>
            <person name="Scheremetjew M."/>
            <person name="Finn R."/>
            <person name="Kale V."/>
            <person name="Holt S."/>
            <person name="Cochrane G."/>
            <person name="Meng A."/>
            <person name="Brown T."/>
            <person name="Cohen L."/>
        </authorList>
    </citation>
    <scope>NUCLEOTIDE SEQUENCE</scope>
    <source>
        <strain evidence="9">CCMP1897</strain>
    </source>
</reference>
<dbReference type="SUPFAM" id="SSF103473">
    <property type="entry name" value="MFS general substrate transporter"/>
    <property type="match status" value="1"/>
</dbReference>
<dbReference type="PANTHER" id="PTHR23505">
    <property type="entry name" value="SPINSTER"/>
    <property type="match status" value="1"/>
</dbReference>
<dbReference type="InterPro" id="IPR036259">
    <property type="entry name" value="MFS_trans_sf"/>
</dbReference>
<feature type="transmembrane region" description="Helical" evidence="7">
    <location>
        <begin position="331"/>
        <end position="354"/>
    </location>
</feature>
<name>A0A7S3UDL2_9CHLO</name>
<keyword evidence="2" id="KW-0813">Transport</keyword>
<organism evidence="9">
    <name type="scientific">Picocystis salinarum</name>
    <dbReference type="NCBI Taxonomy" id="88271"/>
    <lineage>
        <taxon>Eukaryota</taxon>
        <taxon>Viridiplantae</taxon>
        <taxon>Chlorophyta</taxon>
        <taxon>Picocystophyceae</taxon>
        <taxon>Picocystales</taxon>
        <taxon>Picocystaceae</taxon>
        <taxon>Picocystis</taxon>
    </lineage>
</organism>
<protein>
    <recommendedName>
        <fullName evidence="8">Major facilitator superfamily (MFS) profile domain-containing protein</fullName>
    </recommendedName>
</protein>
<evidence type="ECO:0000256" key="3">
    <source>
        <dbReference type="ARBA" id="ARBA00022692"/>
    </source>
</evidence>
<dbReference type="GO" id="GO:0016020">
    <property type="term" value="C:membrane"/>
    <property type="evidence" value="ECO:0007669"/>
    <property type="project" value="UniProtKB-SubCell"/>
</dbReference>
<feature type="domain" description="Major facilitator superfamily (MFS) profile" evidence="8">
    <location>
        <begin position="40"/>
        <end position="485"/>
    </location>
</feature>
<dbReference type="AlphaFoldDB" id="A0A7S3UDL2"/>
<feature type="transmembrane region" description="Helical" evidence="7">
    <location>
        <begin position="143"/>
        <end position="164"/>
    </location>
</feature>
<evidence type="ECO:0000256" key="2">
    <source>
        <dbReference type="ARBA" id="ARBA00022448"/>
    </source>
</evidence>